<dbReference type="Pfam" id="PF20209">
    <property type="entry name" value="DUF6570"/>
    <property type="match status" value="1"/>
</dbReference>
<reference evidence="2" key="1">
    <citation type="journal article" date="2019" name="bioRxiv">
        <title>The Genome of the Zebra Mussel, Dreissena polymorpha: A Resource for Invasive Species Research.</title>
        <authorList>
            <person name="McCartney M.A."/>
            <person name="Auch B."/>
            <person name="Kono T."/>
            <person name="Mallez S."/>
            <person name="Zhang Y."/>
            <person name="Obille A."/>
            <person name="Becker A."/>
            <person name="Abrahante J.E."/>
            <person name="Garbe J."/>
            <person name="Badalamenti J.P."/>
            <person name="Herman A."/>
            <person name="Mangelson H."/>
            <person name="Liachko I."/>
            <person name="Sullivan S."/>
            <person name="Sone E.D."/>
            <person name="Koren S."/>
            <person name="Silverstein K.A.T."/>
            <person name="Beckman K.B."/>
            <person name="Gohl D.M."/>
        </authorList>
    </citation>
    <scope>NUCLEOTIDE SEQUENCE</scope>
    <source>
        <strain evidence="2">Duluth1</strain>
        <tissue evidence="2">Whole animal</tissue>
    </source>
</reference>
<organism evidence="2 3">
    <name type="scientific">Dreissena polymorpha</name>
    <name type="common">Zebra mussel</name>
    <name type="synonym">Mytilus polymorpha</name>
    <dbReference type="NCBI Taxonomy" id="45954"/>
    <lineage>
        <taxon>Eukaryota</taxon>
        <taxon>Metazoa</taxon>
        <taxon>Spiralia</taxon>
        <taxon>Lophotrochozoa</taxon>
        <taxon>Mollusca</taxon>
        <taxon>Bivalvia</taxon>
        <taxon>Autobranchia</taxon>
        <taxon>Heteroconchia</taxon>
        <taxon>Euheterodonta</taxon>
        <taxon>Imparidentia</taxon>
        <taxon>Neoheterodontei</taxon>
        <taxon>Myida</taxon>
        <taxon>Dreissenoidea</taxon>
        <taxon>Dreissenidae</taxon>
        <taxon>Dreissena</taxon>
    </lineage>
</organism>
<name>A0A9D4LXB4_DREPO</name>
<evidence type="ECO:0000313" key="3">
    <source>
        <dbReference type="Proteomes" id="UP000828390"/>
    </source>
</evidence>
<reference evidence="2" key="2">
    <citation type="submission" date="2020-11" db="EMBL/GenBank/DDBJ databases">
        <authorList>
            <person name="McCartney M.A."/>
            <person name="Auch B."/>
            <person name="Kono T."/>
            <person name="Mallez S."/>
            <person name="Becker A."/>
            <person name="Gohl D.M."/>
            <person name="Silverstein K.A.T."/>
            <person name="Koren S."/>
            <person name="Bechman K.B."/>
            <person name="Herman A."/>
            <person name="Abrahante J.E."/>
            <person name="Garbe J."/>
        </authorList>
    </citation>
    <scope>NUCLEOTIDE SEQUENCE</scope>
    <source>
        <strain evidence="2">Duluth1</strain>
        <tissue evidence="2">Whole animal</tissue>
    </source>
</reference>
<comment type="caution">
    <text evidence="2">The sequence shown here is derived from an EMBL/GenBank/DDBJ whole genome shotgun (WGS) entry which is preliminary data.</text>
</comment>
<evidence type="ECO:0000313" key="2">
    <source>
        <dbReference type="EMBL" id="KAH3864566.1"/>
    </source>
</evidence>
<gene>
    <name evidence="2" type="ORF">DPMN_027585</name>
</gene>
<protein>
    <recommendedName>
        <fullName evidence="1">DUF6570 domain-containing protein</fullName>
    </recommendedName>
</protein>
<accession>A0A9D4LXB4</accession>
<dbReference type="InterPro" id="IPR046700">
    <property type="entry name" value="DUF6570"/>
</dbReference>
<feature type="domain" description="DUF6570" evidence="1">
    <location>
        <begin position="78"/>
        <end position="174"/>
    </location>
</feature>
<dbReference type="EMBL" id="JAIWYP010000002">
    <property type="protein sequence ID" value="KAH3864566.1"/>
    <property type="molecule type" value="Genomic_DNA"/>
</dbReference>
<sequence length="180" mass="20932">MKKKIDVYTDINEITNPPPFSNDKQFNKAMDSIRSFELRQMSCKIHDCKICKERRIEMQMSKHGDTFKRCHSDKYEVKMFSSEDVMDPQPQPLELQNLTDIEQQLICRISPCIHVHMLKHGGIASSGHCVTFPQEINEPAQICPSLPNEISTLKVRKLSLKHSSKEFRVRRKKYNLTLNG</sequence>
<dbReference type="AlphaFoldDB" id="A0A9D4LXB4"/>
<evidence type="ECO:0000259" key="1">
    <source>
        <dbReference type="Pfam" id="PF20209"/>
    </source>
</evidence>
<dbReference type="Proteomes" id="UP000828390">
    <property type="component" value="Unassembled WGS sequence"/>
</dbReference>
<proteinExistence type="predicted"/>
<keyword evidence="3" id="KW-1185">Reference proteome</keyword>